<dbReference type="RefSeq" id="WP_126129308.1">
    <property type="nucleotide sequence ID" value="NZ_CP034464.1"/>
</dbReference>
<evidence type="ECO:0000259" key="4">
    <source>
        <dbReference type="Pfam" id="PF13458"/>
    </source>
</evidence>
<evidence type="ECO:0000256" key="1">
    <source>
        <dbReference type="ARBA" id="ARBA00010062"/>
    </source>
</evidence>
<proteinExistence type="inferred from homology"/>
<dbReference type="Pfam" id="PF13458">
    <property type="entry name" value="Peripla_BP_6"/>
    <property type="match status" value="1"/>
</dbReference>
<dbReference type="EMBL" id="CP034464">
    <property type="protein sequence ID" value="AZP13939.1"/>
    <property type="molecule type" value="Genomic_DNA"/>
</dbReference>
<accession>A0A3S9HPE1</accession>
<dbReference type="KEGG" id="upv:EJN92_19240"/>
<feature type="chain" id="PRO_5019147104" evidence="3">
    <location>
        <begin position="22"/>
        <end position="379"/>
    </location>
</feature>
<keyword evidence="6" id="KW-1185">Reference proteome</keyword>
<evidence type="ECO:0000313" key="6">
    <source>
        <dbReference type="Proteomes" id="UP000275663"/>
    </source>
</evidence>
<dbReference type="CDD" id="cd06326">
    <property type="entry name" value="PBP1_ABC_ligand_binding-like"/>
    <property type="match status" value="1"/>
</dbReference>
<dbReference type="Proteomes" id="UP000275663">
    <property type="component" value="Chromosome"/>
</dbReference>
<dbReference type="PANTHER" id="PTHR47235">
    <property type="entry name" value="BLR6548 PROTEIN"/>
    <property type="match status" value="1"/>
</dbReference>
<organism evidence="5 6">
    <name type="scientific">Undibacterium parvum</name>
    <dbReference type="NCBI Taxonomy" id="401471"/>
    <lineage>
        <taxon>Bacteria</taxon>
        <taxon>Pseudomonadati</taxon>
        <taxon>Pseudomonadota</taxon>
        <taxon>Betaproteobacteria</taxon>
        <taxon>Burkholderiales</taxon>
        <taxon>Oxalobacteraceae</taxon>
        <taxon>Undibacterium</taxon>
    </lineage>
</organism>
<comment type="similarity">
    <text evidence="1">Belongs to the leucine-binding protein family.</text>
</comment>
<sequence>MPILRLSTLISLLMFSSALLASENGVTDGKIILGQSAVFSGDSAELGIRANLGAMAYFDALNARGGVAGRKVTLLKDDDNFEPSNALENTNQYIENDKVFALFGYVGSSTSTAALALVNKAKLPFFAPLSGAAPLRDASNRYVFNTRASLLDEIRHSLEQLSVMGIKRIAILYQNDAEGKSAMTAVASAAQKLGLELAETASVGRNAIAIGATGVSAKLLAKKPDAVIQLCSYLTSANLIKEMRKAGYLGQFFNTSMVGSSAFAAALGKDGIGVSISQVVPLPWNTRSPIVAEYQKAMQKAGHSVYDFTSLEGYIAAKTFSEIASKVGKDLNRERFIKTAETMGNIDLGGYTINFGPNMHNGSSFVEMVVIGKNGSFLR</sequence>
<protein>
    <submittedName>
        <fullName evidence="5">ABC transporter permease</fullName>
    </submittedName>
</protein>
<feature type="signal peptide" evidence="3">
    <location>
        <begin position="1"/>
        <end position="21"/>
    </location>
</feature>
<name>A0A3S9HPE1_9BURK</name>
<keyword evidence="2 3" id="KW-0732">Signal</keyword>
<gene>
    <name evidence="5" type="ORF">EJN92_19240</name>
</gene>
<dbReference type="AlphaFoldDB" id="A0A3S9HPE1"/>
<dbReference type="Gene3D" id="3.40.50.2300">
    <property type="match status" value="2"/>
</dbReference>
<dbReference type="SUPFAM" id="SSF53822">
    <property type="entry name" value="Periplasmic binding protein-like I"/>
    <property type="match status" value="1"/>
</dbReference>
<evidence type="ECO:0000256" key="2">
    <source>
        <dbReference type="ARBA" id="ARBA00022729"/>
    </source>
</evidence>
<dbReference type="OrthoDB" id="9777352at2"/>
<reference evidence="5 6" key="1">
    <citation type="journal article" date="2011" name="Int. J. Syst. Evol. Microbiol.">
        <title>Description of Undibacterium oligocarboniphilum sp. nov., isolated from purified water, and Undibacterium pigrum strain CCUG 49012 as the type strain of Undibacterium parvum sp. nov., and emended descriptions of the genus Undibacterium and the species Undibacterium pigrum.</title>
        <authorList>
            <person name="Eder W."/>
            <person name="Wanner G."/>
            <person name="Ludwig W."/>
            <person name="Busse H.J."/>
            <person name="Ziemke-Kageler F."/>
            <person name="Lang E."/>
        </authorList>
    </citation>
    <scope>NUCLEOTIDE SEQUENCE [LARGE SCALE GENOMIC DNA]</scope>
    <source>
        <strain evidence="5 6">DSM 23061</strain>
    </source>
</reference>
<evidence type="ECO:0000256" key="3">
    <source>
        <dbReference type="SAM" id="SignalP"/>
    </source>
</evidence>
<evidence type="ECO:0000313" key="5">
    <source>
        <dbReference type="EMBL" id="AZP13939.1"/>
    </source>
</evidence>
<dbReference type="InterPro" id="IPR028081">
    <property type="entry name" value="Leu-bd"/>
</dbReference>
<feature type="domain" description="Leucine-binding protein" evidence="4">
    <location>
        <begin position="34"/>
        <end position="365"/>
    </location>
</feature>
<dbReference type="InterPro" id="IPR028082">
    <property type="entry name" value="Peripla_BP_I"/>
</dbReference>
<dbReference type="PANTHER" id="PTHR47235:SF1">
    <property type="entry name" value="BLR6548 PROTEIN"/>
    <property type="match status" value="1"/>
</dbReference>